<dbReference type="EMBL" id="LQYT01000123">
    <property type="protein sequence ID" value="KYD10059.1"/>
    <property type="molecule type" value="Genomic_DNA"/>
</dbReference>
<reference evidence="8 9" key="1">
    <citation type="submission" date="2016-01" db="EMBL/GenBank/DDBJ databases">
        <title>Draft Genome Sequences of Seven Thermophilic Sporeformers Isolated from Foods.</title>
        <authorList>
            <person name="Berendsen E.M."/>
            <person name="Wells-Bennik M.H."/>
            <person name="Krawcyk A.O."/>
            <person name="De Jong A."/>
            <person name="Holsappel S."/>
            <person name="Eijlander R.T."/>
            <person name="Kuipers O.P."/>
        </authorList>
    </citation>
    <scope>NUCLEOTIDE SEQUENCE [LARGE SCALE GENOMIC DNA]</scope>
    <source>
        <strain evidence="8 9">B4135</strain>
    </source>
</reference>
<proteinExistence type="inferred from homology"/>
<dbReference type="CDD" id="cd00534">
    <property type="entry name" value="DHNA_DHNTPE"/>
    <property type="match status" value="1"/>
</dbReference>
<comment type="function">
    <text evidence="6">Catalyzes the conversion of 7,8-dihydroneopterin to 6-hydroxymethyl-7,8-dihydropterin.</text>
</comment>
<dbReference type="Proteomes" id="UP000075683">
    <property type="component" value="Unassembled WGS sequence"/>
</dbReference>
<dbReference type="Pfam" id="PF02152">
    <property type="entry name" value="FolB"/>
    <property type="match status" value="1"/>
</dbReference>
<evidence type="ECO:0000313" key="9">
    <source>
        <dbReference type="Proteomes" id="UP000075683"/>
    </source>
</evidence>
<evidence type="ECO:0000259" key="7">
    <source>
        <dbReference type="SMART" id="SM00905"/>
    </source>
</evidence>
<evidence type="ECO:0000256" key="3">
    <source>
        <dbReference type="ARBA" id="ARBA00005708"/>
    </source>
</evidence>
<dbReference type="GO" id="GO:0046654">
    <property type="term" value="P:tetrahydrofolate biosynthetic process"/>
    <property type="evidence" value="ECO:0007669"/>
    <property type="project" value="UniProtKB-UniRule"/>
</dbReference>
<dbReference type="PANTHER" id="PTHR42844">
    <property type="entry name" value="DIHYDRONEOPTERIN ALDOLASE 1-RELATED"/>
    <property type="match status" value="1"/>
</dbReference>
<dbReference type="InterPro" id="IPR006157">
    <property type="entry name" value="FolB_dom"/>
</dbReference>
<protein>
    <recommendedName>
        <fullName evidence="6">7,8-dihydroneopterin aldolase</fullName>
        <ecNumber evidence="6">4.1.2.25</ecNumber>
    </recommendedName>
</protein>
<sequence>MDKIYLHKMEFYGYHGVFTEENRLGQRFIVDLAVETDLRRAGGTDRLADSVNYEELYRLCRTVVEENTFRLIEAVAETIARHLLEKFPAVKSCTVTVTKPNPPIAGHVGSVAVEITRTRDDLPGGSGKEAP</sequence>
<accession>A0A150LDG2</accession>
<dbReference type="NCBIfam" id="TIGR00526">
    <property type="entry name" value="folB_dom"/>
    <property type="match status" value="1"/>
</dbReference>
<name>A0A150LDG2_9BACI</name>
<dbReference type="FunFam" id="3.30.1130.10:FF:000003">
    <property type="entry name" value="7,8-dihydroneopterin aldolase"/>
    <property type="match status" value="1"/>
</dbReference>
<dbReference type="STRING" id="301148.B4135_3635"/>
<evidence type="ECO:0000256" key="5">
    <source>
        <dbReference type="ARBA" id="ARBA00023239"/>
    </source>
</evidence>
<dbReference type="GO" id="GO:0046656">
    <property type="term" value="P:folic acid biosynthetic process"/>
    <property type="evidence" value="ECO:0007669"/>
    <property type="project" value="UniProtKB-UniRule"/>
</dbReference>
<dbReference type="AlphaFoldDB" id="A0A150LDG2"/>
<gene>
    <name evidence="8" type="ORF">B4135_3635</name>
</gene>
<dbReference type="InterPro" id="IPR043133">
    <property type="entry name" value="GTP-CH-I_C/QueF"/>
</dbReference>
<evidence type="ECO:0000313" key="8">
    <source>
        <dbReference type="EMBL" id="KYD10059.1"/>
    </source>
</evidence>
<dbReference type="SUPFAM" id="SSF55620">
    <property type="entry name" value="Tetrahydrobiopterin biosynthesis enzymes-like"/>
    <property type="match status" value="1"/>
</dbReference>
<dbReference type="GO" id="GO:0005737">
    <property type="term" value="C:cytoplasm"/>
    <property type="evidence" value="ECO:0007669"/>
    <property type="project" value="TreeGrafter"/>
</dbReference>
<evidence type="ECO:0000256" key="4">
    <source>
        <dbReference type="ARBA" id="ARBA00022909"/>
    </source>
</evidence>
<dbReference type="UniPathway" id="UPA00077">
    <property type="reaction ID" value="UER00154"/>
</dbReference>
<comment type="pathway">
    <text evidence="2 6">Cofactor biosynthesis; tetrahydrofolate biosynthesis; 2-amino-4-hydroxy-6-hydroxymethyl-7,8-dihydropteridine diphosphate from 7,8-dihydroneopterin triphosphate: step 3/4.</text>
</comment>
<evidence type="ECO:0000256" key="2">
    <source>
        <dbReference type="ARBA" id="ARBA00005013"/>
    </source>
</evidence>
<dbReference type="RefSeq" id="WP_061569880.1">
    <property type="nucleotide sequence ID" value="NZ_LQYT01000123.1"/>
</dbReference>
<evidence type="ECO:0000256" key="1">
    <source>
        <dbReference type="ARBA" id="ARBA00001353"/>
    </source>
</evidence>
<dbReference type="NCBIfam" id="TIGR00525">
    <property type="entry name" value="folB"/>
    <property type="match status" value="1"/>
</dbReference>
<keyword evidence="4 6" id="KW-0289">Folate biosynthesis</keyword>
<dbReference type="Gene3D" id="3.30.1130.10">
    <property type="match status" value="1"/>
</dbReference>
<dbReference type="OrthoDB" id="9803748at2"/>
<keyword evidence="5 6" id="KW-0456">Lyase</keyword>
<dbReference type="SMART" id="SM00905">
    <property type="entry name" value="FolB"/>
    <property type="match status" value="1"/>
</dbReference>
<feature type="domain" description="Dihydroneopterin aldolase/epimerase" evidence="7">
    <location>
        <begin position="4"/>
        <end position="117"/>
    </location>
</feature>
<comment type="similarity">
    <text evidence="3 6">Belongs to the DHNA family.</text>
</comment>
<dbReference type="PANTHER" id="PTHR42844:SF1">
    <property type="entry name" value="DIHYDRONEOPTERIN ALDOLASE 1-RELATED"/>
    <property type="match status" value="1"/>
</dbReference>
<dbReference type="PATRIC" id="fig|301148.3.peg.1679"/>
<organism evidence="8 9">
    <name type="scientific">Caldibacillus debilis</name>
    <dbReference type="NCBI Taxonomy" id="301148"/>
    <lineage>
        <taxon>Bacteria</taxon>
        <taxon>Bacillati</taxon>
        <taxon>Bacillota</taxon>
        <taxon>Bacilli</taxon>
        <taxon>Bacillales</taxon>
        <taxon>Bacillaceae</taxon>
        <taxon>Caldibacillus</taxon>
    </lineage>
</organism>
<dbReference type="EC" id="4.1.2.25" evidence="6"/>
<dbReference type="InterPro" id="IPR006156">
    <property type="entry name" value="Dihydroneopterin_aldolase"/>
</dbReference>
<evidence type="ECO:0000256" key="6">
    <source>
        <dbReference type="RuleBase" id="RU362079"/>
    </source>
</evidence>
<comment type="catalytic activity">
    <reaction evidence="1 6">
        <text>7,8-dihydroneopterin = 6-hydroxymethyl-7,8-dihydropterin + glycolaldehyde</text>
        <dbReference type="Rhea" id="RHEA:10540"/>
        <dbReference type="ChEBI" id="CHEBI:17001"/>
        <dbReference type="ChEBI" id="CHEBI:17071"/>
        <dbReference type="ChEBI" id="CHEBI:44841"/>
        <dbReference type="EC" id="4.1.2.25"/>
    </reaction>
</comment>
<comment type="caution">
    <text evidence="8">The sequence shown here is derived from an EMBL/GenBank/DDBJ whole genome shotgun (WGS) entry which is preliminary data.</text>
</comment>
<dbReference type="GO" id="GO:0004150">
    <property type="term" value="F:dihydroneopterin aldolase activity"/>
    <property type="evidence" value="ECO:0007669"/>
    <property type="project" value="UniProtKB-UniRule"/>
</dbReference>